<organism evidence="3 4">
    <name type="scientific">Burkholderia arboris</name>
    <dbReference type="NCBI Taxonomy" id="488730"/>
    <lineage>
        <taxon>Bacteria</taxon>
        <taxon>Pseudomonadati</taxon>
        <taxon>Pseudomonadota</taxon>
        <taxon>Betaproteobacteria</taxon>
        <taxon>Burkholderiales</taxon>
        <taxon>Burkholderiaceae</taxon>
        <taxon>Burkholderia</taxon>
        <taxon>Burkholderia cepacia complex</taxon>
    </lineage>
</organism>
<evidence type="ECO:0000259" key="2">
    <source>
        <dbReference type="Pfam" id="PF07484"/>
    </source>
</evidence>
<protein>
    <submittedName>
        <fullName evidence="3">Phage tail protein</fullName>
    </submittedName>
</protein>
<feature type="region of interest" description="Disordered" evidence="1">
    <location>
        <begin position="432"/>
        <end position="456"/>
    </location>
</feature>
<dbReference type="Gene3D" id="3.40.390.10">
    <property type="entry name" value="Collagenase (Catalytic Domain)"/>
    <property type="match status" value="1"/>
</dbReference>
<dbReference type="Pfam" id="PF07484">
    <property type="entry name" value="Collar"/>
    <property type="match status" value="3"/>
</dbReference>
<dbReference type="SUPFAM" id="SSF88874">
    <property type="entry name" value="Receptor-binding domain of short tail fibre protein gp12"/>
    <property type="match status" value="3"/>
</dbReference>
<dbReference type="InterPro" id="IPR037053">
    <property type="entry name" value="Phage_tail_collar_dom_sf"/>
</dbReference>
<gene>
    <name evidence="3" type="ORF">OHZ10_34170</name>
</gene>
<name>A0ABZ3DYC7_9BURK</name>
<accession>A0ABZ3DYC7</accession>
<evidence type="ECO:0000256" key="1">
    <source>
        <dbReference type="SAM" id="MobiDB-lite"/>
    </source>
</evidence>
<feature type="region of interest" description="Disordered" evidence="1">
    <location>
        <begin position="674"/>
        <end position="696"/>
    </location>
</feature>
<dbReference type="InterPro" id="IPR011083">
    <property type="entry name" value="Phage_tail_collar_dom"/>
</dbReference>
<dbReference type="InterPro" id="IPR024079">
    <property type="entry name" value="MetalloPept_cat_dom_sf"/>
</dbReference>
<keyword evidence="4" id="KW-1185">Reference proteome</keyword>
<proteinExistence type="predicted"/>
<feature type="domain" description="Phage tail collar" evidence="2">
    <location>
        <begin position="368"/>
        <end position="425"/>
    </location>
</feature>
<feature type="compositionally biased region" description="Polar residues" evidence="1">
    <location>
        <begin position="675"/>
        <end position="688"/>
    </location>
</feature>
<evidence type="ECO:0000313" key="3">
    <source>
        <dbReference type="EMBL" id="XAE53679.1"/>
    </source>
</evidence>
<evidence type="ECO:0000313" key="4">
    <source>
        <dbReference type="Proteomes" id="UP001448498"/>
    </source>
</evidence>
<feature type="domain" description="Phage tail collar" evidence="2">
    <location>
        <begin position="177"/>
        <end position="241"/>
    </location>
</feature>
<reference evidence="3 4" key="1">
    <citation type="submission" date="2022-10" db="EMBL/GenBank/DDBJ databases">
        <title>Genomic of Burkholderia cepacia PN-1.</title>
        <authorList>
            <person name="Yang Y."/>
            <person name="Guan H."/>
            <person name="Huang J."/>
        </authorList>
    </citation>
    <scope>NUCLEOTIDE SEQUENCE [LARGE SCALE GENOMIC DNA]</scope>
    <source>
        <strain evidence="3 4">PN-1</strain>
    </source>
</reference>
<dbReference type="Gene3D" id="3.90.1340.10">
    <property type="entry name" value="Phage tail collar domain"/>
    <property type="match status" value="3"/>
</dbReference>
<sequence>MSISFNGGSAQQQDLIRQAHDKAQKLVAEAASAAATSADFPGWFGTGSRTTVGQTLNTMSARLASDTFLYDFAPMTSAQPTPELLLCTGSESAPGRTVFVPCQPLFLQTSLDLATIKAALSIVQLVAQACTQAETVMAADKTGARYLADHAPDLATASPTNYRYFVEALTLSDLPIGTVTTFAGDLSIPAILKVVNDAGWLLCDGSARSSSEYPDLFDAIGTANGGDAINFRLPDLRSRFPRGTANATNGTDPDTATRVAAAAGGAIGSNTGSLQKSATALPNAPWLLQANGLHAHSCQHLNADMHMAWSGSTYTMARWNAPAQTDDAGAHFHGVTGFDDSTTPISVALYFIIKADEPKVPTGSVPAGAIAAFGGPLAAVPVKWLKCDGTAYGTSRFPNLFNTVFYNFGGDGQSVVNTPDLRGYFLRGTNHATNRDPNAGNRHALHTGGNTGDAVGSAQLHATATPGALAVSSVGDHSHNIARIPLTDHHAAWGASGPAAYNCMVWTNDTTTSSQAGEHNHAITGGDRETRPENIYVDFLVASDVLTQSAPPIGTVMSYGGDTTDPGIKAALMASGWLPCDGSLVRISAFQALYGAIGTVFGSAPLKFAVPDLRGYFIAGAGRIPVGTVQSVSTTGHPANPVISTTDGGHSHSMPNVPTDTHVIDVVMGVDLAENNPNGSPTSGSGTHTHAIAGGDPESRPINVYVDYVIRFR</sequence>
<dbReference type="RefSeq" id="WP_342706397.1">
    <property type="nucleotide sequence ID" value="NZ_CP109823.1"/>
</dbReference>
<dbReference type="Proteomes" id="UP001448498">
    <property type="component" value="Chromosome 2"/>
</dbReference>
<feature type="domain" description="Phage tail collar" evidence="2">
    <location>
        <begin position="554"/>
        <end position="618"/>
    </location>
</feature>
<dbReference type="EMBL" id="CP109823">
    <property type="protein sequence ID" value="XAE53679.1"/>
    <property type="molecule type" value="Genomic_DNA"/>
</dbReference>